<evidence type="ECO:0000313" key="1">
    <source>
        <dbReference type="EMBL" id="KAF1377030.1"/>
    </source>
</evidence>
<keyword evidence="2" id="KW-1185">Reference proteome</keyword>
<proteinExistence type="predicted"/>
<dbReference type="EMBL" id="VHII01000018">
    <property type="protein sequence ID" value="KAF1377030.1"/>
    <property type="molecule type" value="Genomic_DNA"/>
</dbReference>
<name>A0A6A5E8I5_PERFL</name>
<dbReference type="AlphaFoldDB" id="A0A6A5E8I5"/>
<evidence type="ECO:0008006" key="3">
    <source>
        <dbReference type="Google" id="ProtNLM"/>
    </source>
</evidence>
<dbReference type="InterPro" id="IPR027417">
    <property type="entry name" value="P-loop_NTPase"/>
</dbReference>
<accession>A0A6A5E8I5</accession>
<sequence length="90" mass="9884">MGAEHSAQAAPLLSKPWREINWGDNQSDLQYVKAYKPQPDGQLLRILLHGQVGAGKSSFINSVQSVVHGQMYAHAFADNTSRSCFTKKIG</sequence>
<organism evidence="1 2">
    <name type="scientific">Perca fluviatilis</name>
    <name type="common">European perch</name>
    <dbReference type="NCBI Taxonomy" id="8168"/>
    <lineage>
        <taxon>Eukaryota</taxon>
        <taxon>Metazoa</taxon>
        <taxon>Chordata</taxon>
        <taxon>Craniata</taxon>
        <taxon>Vertebrata</taxon>
        <taxon>Euteleostomi</taxon>
        <taxon>Actinopterygii</taxon>
        <taxon>Neopterygii</taxon>
        <taxon>Teleostei</taxon>
        <taxon>Neoteleostei</taxon>
        <taxon>Acanthomorphata</taxon>
        <taxon>Eupercaria</taxon>
        <taxon>Perciformes</taxon>
        <taxon>Percoidei</taxon>
        <taxon>Percidae</taxon>
        <taxon>Percinae</taxon>
        <taxon>Perca</taxon>
    </lineage>
</organism>
<comment type="caution">
    <text evidence="1">The sequence shown here is derived from an EMBL/GenBank/DDBJ whole genome shotgun (WGS) entry which is preliminary data.</text>
</comment>
<dbReference type="Proteomes" id="UP000465112">
    <property type="component" value="Unassembled WGS sequence"/>
</dbReference>
<dbReference type="SUPFAM" id="SSF52540">
    <property type="entry name" value="P-loop containing nucleoside triphosphate hydrolases"/>
    <property type="match status" value="1"/>
</dbReference>
<protein>
    <recommendedName>
        <fullName evidence="3">G domain-containing protein</fullName>
    </recommendedName>
</protein>
<reference evidence="1 2" key="1">
    <citation type="submission" date="2019-06" db="EMBL/GenBank/DDBJ databases">
        <title>A chromosome-scale genome assembly of the European perch, Perca fluviatilis.</title>
        <authorList>
            <person name="Roques C."/>
            <person name="Zahm M."/>
            <person name="Cabau C."/>
            <person name="Klopp C."/>
            <person name="Bouchez O."/>
            <person name="Donnadieu C."/>
            <person name="Kuhl H."/>
            <person name="Gislard M."/>
            <person name="Guendouz S."/>
            <person name="Journot L."/>
            <person name="Haffray P."/>
            <person name="Bestin A."/>
            <person name="Morvezen R."/>
            <person name="Feron R."/>
            <person name="Wen M."/>
            <person name="Jouanno E."/>
            <person name="Herpin A."/>
            <person name="Schartl M."/>
            <person name="Postlethwait J."/>
            <person name="Schaerlinger B."/>
            <person name="Chardard D."/>
            <person name="Lecocq T."/>
            <person name="Poncet C."/>
            <person name="Jaffrelo L."/>
            <person name="Lampietro C."/>
            <person name="Guiguen Y."/>
        </authorList>
    </citation>
    <scope>NUCLEOTIDE SEQUENCE [LARGE SCALE GENOMIC DNA]</scope>
    <source>
        <tissue evidence="1">Blood</tissue>
    </source>
</reference>
<gene>
    <name evidence="1" type="ORF">PFLUV_G00217650</name>
</gene>
<evidence type="ECO:0000313" key="2">
    <source>
        <dbReference type="Proteomes" id="UP000465112"/>
    </source>
</evidence>